<comment type="caution">
    <text evidence="5">The sequence shown here is derived from an EMBL/GenBank/DDBJ whole genome shotgun (WGS) entry which is preliminary data.</text>
</comment>
<dbReference type="Gene3D" id="3.40.50.1450">
    <property type="entry name" value="HybD-like"/>
    <property type="match status" value="1"/>
</dbReference>
<dbReference type="GO" id="GO:0004190">
    <property type="term" value="F:aspartic-type endopeptidase activity"/>
    <property type="evidence" value="ECO:0007669"/>
    <property type="project" value="UniProtKB-KW"/>
</dbReference>
<sequence>MPYDAEILIVGCGNILFKDDGFGPAVIQALEEHFKDKKKPDNVMFIDAGTGGPHYVFSLPQESWRKIIVVDVVEFNAEPGTLRKFSLEEIPKGSYENMHSWPVNQPLHELSEKIEVVVIGCKPKEISAPYVEMGLTPPVEKAIPKAVKMILNEIGVYQ</sequence>
<evidence type="ECO:0000256" key="2">
    <source>
        <dbReference type="ARBA" id="ARBA00022670"/>
    </source>
</evidence>
<dbReference type="NCBIfam" id="TIGR00072">
    <property type="entry name" value="hydrog_prot"/>
    <property type="match status" value="1"/>
</dbReference>
<keyword evidence="4" id="KW-0378">Hydrolase</keyword>
<protein>
    <submittedName>
        <fullName evidence="5">Coenzyme F420-reducing hydrogenase, FrhD protein</fullName>
    </submittedName>
</protein>
<dbReference type="Proteomes" id="UP000249782">
    <property type="component" value="Unassembled WGS sequence"/>
</dbReference>
<dbReference type="PANTHER" id="PTHR30302:SF1">
    <property type="entry name" value="HYDROGENASE 2 MATURATION PROTEASE"/>
    <property type="match status" value="1"/>
</dbReference>
<dbReference type="PANTHER" id="PTHR30302">
    <property type="entry name" value="HYDROGENASE 1 MATURATION PROTEASE"/>
    <property type="match status" value="1"/>
</dbReference>
<name>A0A328PGL7_9EURY</name>
<dbReference type="NCBIfam" id="TIGR00130">
    <property type="entry name" value="frhD"/>
    <property type="match status" value="1"/>
</dbReference>
<dbReference type="InterPro" id="IPR000671">
    <property type="entry name" value="Peptidase_A31"/>
</dbReference>
<organism evidence="5 6">
    <name type="scientific">Methanothermobacter tenebrarum</name>
    <dbReference type="NCBI Taxonomy" id="680118"/>
    <lineage>
        <taxon>Archaea</taxon>
        <taxon>Methanobacteriati</taxon>
        <taxon>Methanobacteriota</taxon>
        <taxon>Methanomada group</taxon>
        <taxon>Methanobacteria</taxon>
        <taxon>Methanobacteriales</taxon>
        <taxon>Methanobacteriaceae</taxon>
        <taxon>Methanothermobacter</taxon>
    </lineage>
</organism>
<evidence type="ECO:0000256" key="1">
    <source>
        <dbReference type="ARBA" id="ARBA00006814"/>
    </source>
</evidence>
<dbReference type="InterPro" id="IPR004411">
    <property type="entry name" value="Pept_A31_F420-red_hyd_d"/>
</dbReference>
<keyword evidence="2" id="KW-0645">Protease</keyword>
<accession>A0A328PGL7</accession>
<comment type="similarity">
    <text evidence="1">Belongs to the peptidase A31 family.</text>
</comment>
<dbReference type="Pfam" id="PF01750">
    <property type="entry name" value="HycI"/>
    <property type="match status" value="1"/>
</dbReference>
<evidence type="ECO:0000313" key="6">
    <source>
        <dbReference type="Proteomes" id="UP000249782"/>
    </source>
</evidence>
<dbReference type="AlphaFoldDB" id="A0A328PGL7"/>
<dbReference type="GO" id="GO:0016485">
    <property type="term" value="P:protein processing"/>
    <property type="evidence" value="ECO:0007669"/>
    <property type="project" value="TreeGrafter"/>
</dbReference>
<evidence type="ECO:0000256" key="3">
    <source>
        <dbReference type="ARBA" id="ARBA00022750"/>
    </source>
</evidence>
<dbReference type="GO" id="GO:0008047">
    <property type="term" value="F:enzyme activator activity"/>
    <property type="evidence" value="ECO:0007669"/>
    <property type="project" value="InterPro"/>
</dbReference>
<proteinExistence type="inferred from homology"/>
<dbReference type="InterPro" id="IPR023430">
    <property type="entry name" value="Pept_HybD-like_dom_sf"/>
</dbReference>
<evidence type="ECO:0000313" key="5">
    <source>
        <dbReference type="EMBL" id="RAO79652.1"/>
    </source>
</evidence>
<dbReference type="PRINTS" id="PR00446">
    <property type="entry name" value="HYDRGNUPTAKE"/>
</dbReference>
<keyword evidence="3" id="KW-0064">Aspartyl protease</keyword>
<dbReference type="CDD" id="cd06064">
    <property type="entry name" value="H2MP_F420-Reduc"/>
    <property type="match status" value="1"/>
</dbReference>
<dbReference type="EMBL" id="QLOE01000002">
    <property type="protein sequence ID" value="RAO79652.1"/>
    <property type="molecule type" value="Genomic_DNA"/>
</dbReference>
<gene>
    <name evidence="5" type="primary">frhD</name>
    <name evidence="5" type="ORF">DPC56_02495</name>
</gene>
<dbReference type="SUPFAM" id="SSF53163">
    <property type="entry name" value="HybD-like"/>
    <property type="match status" value="1"/>
</dbReference>
<dbReference type="OrthoDB" id="85598at2157"/>
<dbReference type="RefSeq" id="WP_112093482.1">
    <property type="nucleotide sequence ID" value="NZ_QLOE01000002.1"/>
</dbReference>
<evidence type="ECO:0000256" key="4">
    <source>
        <dbReference type="ARBA" id="ARBA00022801"/>
    </source>
</evidence>
<reference evidence="5 6" key="1">
    <citation type="submission" date="2018-06" db="EMBL/GenBank/DDBJ databases">
        <title>Draft genome sequence of hyperthermophilic methanogen Methanothermobacter tenebrarum sp. MCM-B 1447.</title>
        <authorList>
            <person name="Pore S.D."/>
            <person name="Dagar S."/>
            <person name="Dhakephalkar P.K."/>
        </authorList>
    </citation>
    <scope>NUCLEOTIDE SEQUENCE [LARGE SCALE GENOMIC DNA]</scope>
    <source>
        <strain evidence="5 6">MCM B 1447</strain>
    </source>
</reference>
<keyword evidence="6" id="KW-1185">Reference proteome</keyword>